<keyword evidence="6" id="KW-0677">Repeat</keyword>
<dbReference type="EMBL" id="CAJNOM010000392">
    <property type="protein sequence ID" value="CAF1412057.1"/>
    <property type="molecule type" value="Genomic_DNA"/>
</dbReference>
<dbReference type="SUPFAM" id="SSF54236">
    <property type="entry name" value="Ubiquitin-like"/>
    <property type="match status" value="1"/>
</dbReference>
<proteinExistence type="predicted"/>
<evidence type="ECO:0000256" key="4">
    <source>
        <dbReference type="ARBA" id="ARBA00022664"/>
    </source>
</evidence>
<dbReference type="FunFam" id="3.10.20.90:FF:000091">
    <property type="entry name" value="Splicing factor 3A subunit 1"/>
    <property type="match status" value="1"/>
</dbReference>
<dbReference type="SUPFAM" id="SSF109905">
    <property type="entry name" value="Surp module (SWAP domain)"/>
    <property type="match status" value="2"/>
</dbReference>
<dbReference type="InterPro" id="IPR029071">
    <property type="entry name" value="Ubiquitin-like_domsf"/>
</dbReference>
<feature type="domain" description="SURP motif" evidence="16">
    <location>
        <begin position="49"/>
        <end position="91"/>
    </location>
</feature>
<keyword evidence="4" id="KW-0507">mRNA processing</keyword>
<feature type="compositionally biased region" description="Polar residues" evidence="14">
    <location>
        <begin position="604"/>
        <end position="617"/>
    </location>
</feature>
<comment type="subcellular location">
    <subcellularLocation>
        <location evidence="1">Nucleus speckle</location>
    </subcellularLocation>
</comment>
<feature type="compositionally biased region" description="Pro residues" evidence="14">
    <location>
        <begin position="676"/>
        <end position="686"/>
    </location>
</feature>
<evidence type="ECO:0000259" key="16">
    <source>
        <dbReference type="PROSITE" id="PS50128"/>
    </source>
</evidence>
<dbReference type="SMART" id="SM00213">
    <property type="entry name" value="UBQ"/>
    <property type="match status" value="1"/>
</dbReference>
<dbReference type="FunFam" id="1.10.10.790:FF:000001">
    <property type="entry name" value="Splicing factor 3a, subunit 1"/>
    <property type="match status" value="1"/>
</dbReference>
<dbReference type="InterPro" id="IPR022030">
    <property type="entry name" value="SF3A1_dom"/>
</dbReference>
<dbReference type="EMBL" id="CAJNOI010000336">
    <property type="protein sequence ID" value="CAF1248071.1"/>
    <property type="molecule type" value="Genomic_DNA"/>
</dbReference>
<name>A0A814ZP21_9BILA</name>
<dbReference type="Pfam" id="PF00240">
    <property type="entry name" value="ubiquitin"/>
    <property type="match status" value="1"/>
</dbReference>
<evidence type="ECO:0000256" key="13">
    <source>
        <dbReference type="ARBA" id="ARBA00074916"/>
    </source>
</evidence>
<feature type="domain" description="SURP motif" evidence="16">
    <location>
        <begin position="171"/>
        <end position="213"/>
    </location>
</feature>
<dbReference type="PANTHER" id="PTHR15316:SF1">
    <property type="entry name" value="SPLICING FACTOR 3A SUBUNIT 1"/>
    <property type="match status" value="1"/>
</dbReference>
<keyword evidence="5" id="KW-0747">Spliceosome</keyword>
<dbReference type="Pfam" id="PF12230">
    <property type="entry name" value="PRP21_like_P"/>
    <property type="match status" value="1"/>
</dbReference>
<evidence type="ECO:0000259" key="15">
    <source>
        <dbReference type="PROSITE" id="PS50053"/>
    </source>
</evidence>
<keyword evidence="2" id="KW-1017">Isopeptide bond</keyword>
<dbReference type="GO" id="GO:0005686">
    <property type="term" value="C:U2 snRNP"/>
    <property type="evidence" value="ECO:0007669"/>
    <property type="project" value="UniProtKB-ARBA"/>
</dbReference>
<dbReference type="OrthoDB" id="447637at2759"/>
<dbReference type="AlphaFoldDB" id="A0A814ZP21"/>
<evidence type="ECO:0000256" key="14">
    <source>
        <dbReference type="SAM" id="MobiDB-lite"/>
    </source>
</evidence>
<keyword evidence="7" id="KW-0832">Ubl conjugation</keyword>
<dbReference type="CDD" id="cd01800">
    <property type="entry name" value="Ubl_SF3a120"/>
    <property type="match status" value="1"/>
</dbReference>
<comment type="function">
    <text evidence="11">Component of the 17S U2 SnRNP complex of the spliceosome, a large ribonucleoprotein complex that removes introns from transcribed pre-mRNAs. The 17S U2 SnRNP complex (1) directly participates in early spliceosome assembly and (2) mediates recognition of the intron branch site during pre-mRNA splicing by promoting the selection of the pre-mRNA branch-site adenosine, the nucleophile for the first step of splicing. Within the 17S U2 SnRNP complex, SF3A1 is part of the SF3A subcomplex that contributes to the assembly of the 17S U2 snRNP, and the subsequent assembly of the pre-spliceosome 'E' complex and the pre-catalytic spliceosome 'A' complex. Involved in pre-mRNA splicing as a component of pre-catalytic spliceosome 'B' complexes.</text>
</comment>
<feature type="compositionally biased region" description="Polar residues" evidence="14">
    <location>
        <begin position="117"/>
        <end position="131"/>
    </location>
</feature>
<reference evidence="17" key="1">
    <citation type="submission" date="2021-02" db="EMBL/GenBank/DDBJ databases">
        <authorList>
            <person name="Nowell W R."/>
        </authorList>
    </citation>
    <scope>NUCLEOTIDE SEQUENCE</scope>
</reference>
<evidence type="ECO:0000256" key="12">
    <source>
        <dbReference type="ARBA" id="ARBA00061882"/>
    </source>
</evidence>
<keyword evidence="10" id="KW-0539">Nucleus</keyword>
<evidence type="ECO:0000313" key="18">
    <source>
        <dbReference type="EMBL" id="CAF1412057.1"/>
    </source>
</evidence>
<gene>
    <name evidence="17" type="ORF">BJG266_LOCUS29430</name>
    <name evidence="18" type="ORF">QVE165_LOCUS37574</name>
</gene>
<organism evidence="17 20">
    <name type="scientific">Adineta steineri</name>
    <dbReference type="NCBI Taxonomy" id="433720"/>
    <lineage>
        <taxon>Eukaryota</taxon>
        <taxon>Metazoa</taxon>
        <taxon>Spiralia</taxon>
        <taxon>Gnathifera</taxon>
        <taxon>Rotifera</taxon>
        <taxon>Eurotatoria</taxon>
        <taxon>Bdelloidea</taxon>
        <taxon>Adinetida</taxon>
        <taxon>Adinetidae</taxon>
        <taxon>Adineta</taxon>
    </lineage>
</organism>
<feature type="region of interest" description="Disordered" evidence="14">
    <location>
        <begin position="596"/>
        <end position="617"/>
    </location>
</feature>
<feature type="region of interest" description="Disordered" evidence="14">
    <location>
        <begin position="98"/>
        <end position="131"/>
    </location>
</feature>
<evidence type="ECO:0000313" key="17">
    <source>
        <dbReference type="EMBL" id="CAF1248071.1"/>
    </source>
</evidence>
<feature type="compositionally biased region" description="Polar residues" evidence="14">
    <location>
        <begin position="10"/>
        <end position="22"/>
    </location>
</feature>
<evidence type="ECO:0000256" key="7">
    <source>
        <dbReference type="ARBA" id="ARBA00022843"/>
    </source>
</evidence>
<dbReference type="GO" id="GO:0071004">
    <property type="term" value="C:U2-type prespliceosome"/>
    <property type="evidence" value="ECO:0007669"/>
    <property type="project" value="TreeGrafter"/>
</dbReference>
<keyword evidence="8" id="KW-0007">Acetylation</keyword>
<accession>A0A814ZP21</accession>
<evidence type="ECO:0000256" key="1">
    <source>
        <dbReference type="ARBA" id="ARBA00004324"/>
    </source>
</evidence>
<dbReference type="Proteomes" id="UP000663832">
    <property type="component" value="Unassembled WGS sequence"/>
</dbReference>
<feature type="compositionally biased region" description="Pro residues" evidence="14">
    <location>
        <begin position="375"/>
        <end position="384"/>
    </location>
</feature>
<dbReference type="InterPro" id="IPR035563">
    <property type="entry name" value="SF3As1_ubi"/>
</dbReference>
<dbReference type="Pfam" id="PF01805">
    <property type="entry name" value="Surp"/>
    <property type="match status" value="2"/>
</dbReference>
<evidence type="ECO:0000313" key="20">
    <source>
        <dbReference type="Proteomes" id="UP000663877"/>
    </source>
</evidence>
<feature type="region of interest" description="Disordered" evidence="14">
    <location>
        <begin position="1"/>
        <end position="22"/>
    </location>
</feature>
<dbReference type="InterPro" id="IPR000061">
    <property type="entry name" value="Surp"/>
</dbReference>
<feature type="region of interest" description="Disordered" evidence="14">
    <location>
        <begin position="674"/>
        <end position="697"/>
    </location>
</feature>
<sequence>MPPVELTANPGENTSNQPTTITPVPAAFVPPSVKAKIGIIYPPPEVRNIVDKTASFVARNGPSFESKVKEAEANNSKFNFLNPHDPYHAYYLHKVKESMEGKAPAPGAPEQQQQQQTLAPTPSMQSTTNKVHTKVQSEISKFFEPIIIKDPPSEYEFMIEPPSISAYDLDVVRLTAQFVARNGRQFLTSLMSKEARNPQFDFLKPAHGLFNYFTKLVEQYTKILIPSRESLAKLSNDIENQQKIMDEVNYRVEWVKHQLRERAKEEEAVEKERAAYSQIDWHDFVVVETVDYQPQEQGNFPPPTTPEMVGARMLLQERLDRTNFQHITSTTMVSMSDLAAEMDMGSPPHSPPPAMQSNVNMQEMDMEQDDDDMNAPPPPQPPQPSLLHRGGSSAPMMISRIPSNQSPMPPPFPPGIPTTVLPPAIPTDKLPAPLKPQDVIIKSYDPKQKMLTINQGEQYLISPITKEKIPANSISSHTKYALLDPSWIQRREKEVAEQQEKEQVYEPGSFVELELKKFAERRTDIFGMGVQETTIGRKIGEEDRRADDKVQWDGHTATAEKTSKKAMANITIEDQINAIHRSQGLLEDEASAANRIGPSIPKPVTTSSYPSTAKTIQKPPQLSPLVAKPMVPMGGQPQRTLLAAPILSRPGMQPVTLLPQGTHTMVAMPSMVAVAPQPPIHPPPTADEPSAKRPKTEDQLMPEEDFYKTFGKGQVTITIQLPIVPEKPEWNLNGQAIPLTLPITDPITVIKAKLADLLGGMPAGKQKLVYNDMFVKDSNSLGFYNMMKGSVVYLQLKERGGRKK</sequence>
<evidence type="ECO:0000256" key="6">
    <source>
        <dbReference type="ARBA" id="ARBA00022737"/>
    </source>
</evidence>
<feature type="domain" description="Ubiquitin-like" evidence="15">
    <location>
        <begin position="717"/>
        <end position="801"/>
    </location>
</feature>
<dbReference type="GO" id="GO:0000381">
    <property type="term" value="P:regulation of alternative mRNA splicing, via spliceosome"/>
    <property type="evidence" value="ECO:0007669"/>
    <property type="project" value="TreeGrafter"/>
</dbReference>
<evidence type="ECO:0000256" key="9">
    <source>
        <dbReference type="ARBA" id="ARBA00023187"/>
    </source>
</evidence>
<dbReference type="PANTHER" id="PTHR15316">
    <property type="entry name" value="SPLICEOSOME ASSOCIATED PROTEIN 114/SWAP SPLICING FACTOR-RELATED"/>
    <property type="match status" value="1"/>
</dbReference>
<evidence type="ECO:0000256" key="11">
    <source>
        <dbReference type="ARBA" id="ARBA00060058"/>
    </source>
</evidence>
<protein>
    <recommendedName>
        <fullName evidence="13">Splicing factor 3A subunit 1</fullName>
    </recommendedName>
</protein>
<evidence type="ECO:0000313" key="19">
    <source>
        <dbReference type="Proteomes" id="UP000663832"/>
    </source>
</evidence>
<evidence type="ECO:0000256" key="2">
    <source>
        <dbReference type="ARBA" id="ARBA00022499"/>
    </source>
</evidence>
<evidence type="ECO:0000256" key="5">
    <source>
        <dbReference type="ARBA" id="ARBA00022728"/>
    </source>
</evidence>
<comment type="caution">
    <text evidence="17">The sequence shown here is derived from an EMBL/GenBank/DDBJ whole genome shotgun (WGS) entry which is preliminary data.</text>
</comment>
<dbReference type="InterPro" id="IPR000626">
    <property type="entry name" value="Ubiquitin-like_dom"/>
</dbReference>
<evidence type="ECO:0000256" key="8">
    <source>
        <dbReference type="ARBA" id="ARBA00022990"/>
    </source>
</evidence>
<comment type="subunit">
    <text evidence="12">Component of the 17S U2 SnRNP complex, a ribonucleoprotein complex that contains small nuclear RNA (snRNA) U2 and a number of specific proteins. Part of the SF3A subcomplex of the 17S U2 SnRNP complex which is composed of three subunits; SF3A3/SAP61, SF3A2/SAP62 and SF3A1/SAP114. SF3A associates with the splicing factor SF3B and a 12S RNA unit to form the mature 17S U2 small nuclear ribonucleoprotein complex (17S U2 snRNP). SF3A1 functions as a scaffold that interacts directly with both SF3A2 and SF3A3. Identified in the spliceosome 'E' complex, a precursor of the spliceosome 'A' complex. Identified in the spliceosome 'A' and 'B' complexes. Identified in the spliceosome 'C' complex. Interacts with P2RX6; resulting in a reduction of the splicing activity.</text>
</comment>
<evidence type="ECO:0000256" key="10">
    <source>
        <dbReference type="ARBA" id="ARBA00023242"/>
    </source>
</evidence>
<dbReference type="GO" id="GO:0071013">
    <property type="term" value="C:catalytic step 2 spliceosome"/>
    <property type="evidence" value="ECO:0007669"/>
    <property type="project" value="TreeGrafter"/>
</dbReference>
<dbReference type="FunFam" id="1.10.10.790:FF:000002">
    <property type="entry name" value="Splicing factor 3A subunit 1"/>
    <property type="match status" value="1"/>
</dbReference>
<dbReference type="InterPro" id="IPR045146">
    <property type="entry name" value="SF3A1"/>
</dbReference>
<dbReference type="Proteomes" id="UP000663877">
    <property type="component" value="Unassembled WGS sequence"/>
</dbReference>
<evidence type="ECO:0000256" key="3">
    <source>
        <dbReference type="ARBA" id="ARBA00022553"/>
    </source>
</evidence>
<feature type="region of interest" description="Disordered" evidence="14">
    <location>
        <begin position="366"/>
        <end position="394"/>
    </location>
</feature>
<dbReference type="PROSITE" id="PS50053">
    <property type="entry name" value="UBIQUITIN_2"/>
    <property type="match status" value="1"/>
</dbReference>
<keyword evidence="9" id="KW-0508">mRNA splicing</keyword>
<dbReference type="InterPro" id="IPR035967">
    <property type="entry name" value="SWAP/Surp_sf"/>
</dbReference>
<dbReference type="GO" id="GO:0016607">
    <property type="term" value="C:nuclear speck"/>
    <property type="evidence" value="ECO:0007669"/>
    <property type="project" value="UniProtKB-SubCell"/>
</dbReference>
<dbReference type="GO" id="GO:0003723">
    <property type="term" value="F:RNA binding"/>
    <property type="evidence" value="ECO:0007669"/>
    <property type="project" value="InterPro"/>
</dbReference>
<dbReference type="GO" id="GO:0045292">
    <property type="term" value="P:mRNA cis splicing, via spliceosome"/>
    <property type="evidence" value="ECO:0007669"/>
    <property type="project" value="InterPro"/>
</dbReference>
<dbReference type="Gene3D" id="1.10.10.790">
    <property type="entry name" value="Surp module"/>
    <property type="match status" value="2"/>
</dbReference>
<keyword evidence="19" id="KW-1185">Reference proteome</keyword>
<keyword evidence="3" id="KW-0597">Phosphoprotein</keyword>
<dbReference type="Gene3D" id="3.10.20.90">
    <property type="entry name" value="Phosphatidylinositol 3-kinase Catalytic Subunit, Chain A, domain 1"/>
    <property type="match status" value="1"/>
</dbReference>
<dbReference type="SMART" id="SM00648">
    <property type="entry name" value="SWAP"/>
    <property type="match status" value="2"/>
</dbReference>
<dbReference type="PROSITE" id="PS50128">
    <property type="entry name" value="SURP"/>
    <property type="match status" value="2"/>
</dbReference>